<dbReference type="InterPro" id="IPR006571">
    <property type="entry name" value="TLDc_dom"/>
</dbReference>
<dbReference type="Pfam" id="PF07534">
    <property type="entry name" value="TLD"/>
    <property type="match status" value="1"/>
</dbReference>
<dbReference type="RefSeq" id="XP_004261362.1">
    <property type="nucleotide sequence ID" value="XM_004261314.1"/>
</dbReference>
<dbReference type="OrthoDB" id="25472at2759"/>
<organism evidence="2 3">
    <name type="scientific">Entamoeba invadens IP1</name>
    <dbReference type="NCBI Taxonomy" id="370355"/>
    <lineage>
        <taxon>Eukaryota</taxon>
        <taxon>Amoebozoa</taxon>
        <taxon>Evosea</taxon>
        <taxon>Archamoebae</taxon>
        <taxon>Mastigamoebida</taxon>
        <taxon>Entamoebidae</taxon>
        <taxon>Entamoeba</taxon>
    </lineage>
</organism>
<dbReference type="EMBL" id="KB206184">
    <property type="protein sequence ID" value="ELP94591.1"/>
    <property type="molecule type" value="Genomic_DNA"/>
</dbReference>
<feature type="domain" description="TLDc" evidence="1">
    <location>
        <begin position="122"/>
        <end position="216"/>
    </location>
</feature>
<evidence type="ECO:0000259" key="1">
    <source>
        <dbReference type="Pfam" id="PF07534"/>
    </source>
</evidence>
<evidence type="ECO:0000313" key="2">
    <source>
        <dbReference type="EMBL" id="ELP94591.1"/>
    </source>
</evidence>
<sequence length="279" mass="32213">MNVHITNNGVINISCSQCFTTSQNDENSLNKSTENQDCFLKVEAIDNCEKKEKINKMEIETVKTSLFDMPGLVTPFEVDKMRDFVDTLKLFSKQSFARLVAKTVPEMIAISTNEIELLKRWTDKTKYEILYWSSRDGMSKRDLMKKCEGHKNTCFLVQYDKENVIVLYFGDPIPKQPSAGPAFLDAKNHFLGMLKHSTGVQPFRLKRINWSDITFAVGASDEYVDRVLTCKHCAVFKTDYTYFFHDLSKYTCLDDKSLNFKKYFSQGGTFQEIVCIEMM</sequence>
<dbReference type="AlphaFoldDB" id="A0A0A1UDH0"/>
<gene>
    <name evidence="2" type="ORF">EIN_497510</name>
</gene>
<name>A0A0A1UDH0_ENTIV</name>
<dbReference type="Proteomes" id="UP000014680">
    <property type="component" value="Unassembled WGS sequence"/>
</dbReference>
<keyword evidence="3" id="KW-1185">Reference proteome</keyword>
<dbReference type="OMA" id="EIVCIEM"/>
<dbReference type="VEuPathDB" id="AmoebaDB:EIN_497510"/>
<accession>A0A0A1UDH0</accession>
<proteinExistence type="predicted"/>
<reference evidence="2 3" key="1">
    <citation type="submission" date="2012-10" db="EMBL/GenBank/DDBJ databases">
        <authorList>
            <person name="Zafar N."/>
            <person name="Inman J."/>
            <person name="Hall N."/>
            <person name="Lorenzi H."/>
            <person name="Caler E."/>
        </authorList>
    </citation>
    <scope>NUCLEOTIDE SEQUENCE [LARGE SCALE GENOMIC DNA]</scope>
    <source>
        <strain evidence="2 3">IP1</strain>
    </source>
</reference>
<protein>
    <recommendedName>
        <fullName evidence="1">TLDc domain-containing protein</fullName>
    </recommendedName>
</protein>
<dbReference type="KEGG" id="eiv:EIN_497510"/>
<dbReference type="GeneID" id="14893570"/>
<evidence type="ECO:0000313" key="3">
    <source>
        <dbReference type="Proteomes" id="UP000014680"/>
    </source>
</evidence>